<sequence>MPRPAFARTRATRRSALERADMLRASTHMAAAPATIQMRDHEPQSGLRNGSRPRP</sequence>
<dbReference type="AlphaFoldDB" id="A0A108UAL5"/>
<comment type="caution">
    <text evidence="2">The sequence shown here is derived from an EMBL/GenBank/DDBJ whole genome shotgun (WGS) entry which is preliminary data.</text>
</comment>
<name>A0A108UAL5_9GAMM</name>
<keyword evidence="3" id="KW-1185">Reference proteome</keyword>
<dbReference type="Proteomes" id="UP000023435">
    <property type="component" value="Unassembled WGS sequence"/>
</dbReference>
<evidence type="ECO:0000256" key="1">
    <source>
        <dbReference type="SAM" id="MobiDB-lite"/>
    </source>
</evidence>
<proteinExistence type="predicted"/>
<accession>A0A108UAL5</accession>
<reference evidence="2 3" key="1">
    <citation type="journal article" date="2014" name="Genome Announc.">
        <title>Draft Genome Sequence of Lysobacter capsici AZ78, a Bacterium Antagonistic to Plant-Pathogenic Oomycetes.</title>
        <authorList>
            <person name="Puopolo G."/>
            <person name="Sonego P."/>
            <person name="Engelen K."/>
            <person name="Pertot I."/>
        </authorList>
    </citation>
    <scope>NUCLEOTIDE SEQUENCE [LARGE SCALE GENOMIC DNA]</scope>
    <source>
        <strain evidence="2 3">AZ78</strain>
    </source>
</reference>
<dbReference type="EMBL" id="JAJA02000001">
    <property type="protein sequence ID" value="KWS05605.1"/>
    <property type="molecule type" value="Genomic_DNA"/>
</dbReference>
<evidence type="ECO:0000313" key="3">
    <source>
        <dbReference type="Proteomes" id="UP000023435"/>
    </source>
</evidence>
<protein>
    <submittedName>
        <fullName evidence="2">Uncharacterized protein</fullName>
    </submittedName>
</protein>
<feature type="region of interest" description="Disordered" evidence="1">
    <location>
        <begin position="26"/>
        <end position="55"/>
    </location>
</feature>
<gene>
    <name evidence="2" type="ORF">AZ78_3157</name>
</gene>
<organism evidence="2 3">
    <name type="scientific">Lysobacter capsici AZ78</name>
    <dbReference type="NCBI Taxonomy" id="1444315"/>
    <lineage>
        <taxon>Bacteria</taxon>
        <taxon>Pseudomonadati</taxon>
        <taxon>Pseudomonadota</taxon>
        <taxon>Gammaproteobacteria</taxon>
        <taxon>Lysobacterales</taxon>
        <taxon>Lysobacteraceae</taxon>
        <taxon>Lysobacter</taxon>
    </lineage>
</organism>
<evidence type="ECO:0000313" key="2">
    <source>
        <dbReference type="EMBL" id="KWS05605.1"/>
    </source>
</evidence>